<proteinExistence type="inferred from homology"/>
<comment type="catalytic activity">
    <reaction evidence="2 3">
        <text>GTP + H2O = GDP + phosphate + H(+)</text>
        <dbReference type="Rhea" id="RHEA:19669"/>
        <dbReference type="ChEBI" id="CHEBI:15377"/>
        <dbReference type="ChEBI" id="CHEBI:15378"/>
        <dbReference type="ChEBI" id="CHEBI:37565"/>
        <dbReference type="ChEBI" id="CHEBI:43474"/>
        <dbReference type="ChEBI" id="CHEBI:58189"/>
    </reaction>
</comment>
<keyword evidence="1 3" id="KW-0342">GTP-binding</keyword>
<dbReference type="InterPro" id="IPR009000">
    <property type="entry name" value="Transl_B-barrel_sf"/>
</dbReference>
<dbReference type="GO" id="GO:0005525">
    <property type="term" value="F:GTP binding"/>
    <property type="evidence" value="ECO:0007669"/>
    <property type="project" value="UniProtKB-UniRule"/>
</dbReference>
<evidence type="ECO:0000256" key="3">
    <source>
        <dbReference type="HAMAP-Rule" id="MF_00849"/>
    </source>
</evidence>
<keyword evidence="3" id="KW-0963">Cytoplasm</keyword>
<dbReference type="PANTHER" id="PTHR42908">
    <property type="entry name" value="TRANSLATION ELONGATION FACTOR-RELATED"/>
    <property type="match status" value="1"/>
</dbReference>
<dbReference type="FunFam" id="3.40.50.300:FF:000055">
    <property type="entry name" value="GTP-binding protein TypA"/>
    <property type="match status" value="1"/>
</dbReference>
<keyword evidence="3" id="KW-0699">rRNA-binding</keyword>
<dbReference type="PROSITE" id="PS51722">
    <property type="entry name" value="G_TR_2"/>
    <property type="match status" value="1"/>
</dbReference>
<dbReference type="InterPro" id="IPR000795">
    <property type="entry name" value="T_Tr_GTP-bd_dom"/>
</dbReference>
<dbReference type="GO" id="GO:0019843">
    <property type="term" value="F:rRNA binding"/>
    <property type="evidence" value="ECO:0007669"/>
    <property type="project" value="UniProtKB-KW"/>
</dbReference>
<comment type="caution">
    <text evidence="5">The sequence shown here is derived from an EMBL/GenBank/DDBJ whole genome shotgun (WGS) entry which is preliminary data.</text>
</comment>
<dbReference type="InterPro" id="IPR027417">
    <property type="entry name" value="P-loop_NTPase"/>
</dbReference>
<dbReference type="InterPro" id="IPR047042">
    <property type="entry name" value="BipA_II"/>
</dbReference>
<comment type="subunit">
    <text evidence="3">Monomer.</text>
</comment>
<protein>
    <recommendedName>
        <fullName evidence="3">Large ribosomal subunit assembly factor BipA</fullName>
        <ecNumber evidence="3">3.6.5.-</ecNumber>
    </recommendedName>
    <alternativeName>
        <fullName evidence="3">GTP-binding protein BipA</fullName>
    </alternativeName>
</protein>
<dbReference type="GO" id="GO:0003924">
    <property type="term" value="F:GTPase activity"/>
    <property type="evidence" value="ECO:0007669"/>
    <property type="project" value="UniProtKB-UniRule"/>
</dbReference>
<dbReference type="PRINTS" id="PR00315">
    <property type="entry name" value="ELONGATNFCT"/>
</dbReference>
<dbReference type="GO" id="GO:0043022">
    <property type="term" value="F:ribosome binding"/>
    <property type="evidence" value="ECO:0007669"/>
    <property type="project" value="UniProtKB-UniRule"/>
</dbReference>
<gene>
    <name evidence="5" type="primary">typA</name>
    <name evidence="3" type="synonym">bipA</name>
    <name evidence="5" type="ORF">GCM10007415_08190</name>
</gene>
<reference evidence="5" key="1">
    <citation type="journal article" date="2014" name="Int. J. Syst. Evol. Microbiol.">
        <title>Complete genome sequence of Corynebacterium casei LMG S-19264T (=DSM 44701T), isolated from a smear-ripened cheese.</title>
        <authorList>
            <consortium name="US DOE Joint Genome Institute (JGI-PGF)"/>
            <person name="Walter F."/>
            <person name="Albersmeier A."/>
            <person name="Kalinowski J."/>
            <person name="Ruckert C."/>
        </authorList>
    </citation>
    <scope>NUCLEOTIDE SEQUENCE</scope>
    <source>
        <strain evidence="5">CGMCC 1.12195</strain>
    </source>
</reference>
<feature type="binding site" evidence="3">
    <location>
        <begin position="144"/>
        <end position="147"/>
    </location>
    <ligand>
        <name>GTP</name>
        <dbReference type="ChEBI" id="CHEBI:37565"/>
    </ligand>
</feature>
<dbReference type="InterPro" id="IPR000640">
    <property type="entry name" value="EFG_V-like"/>
</dbReference>
<dbReference type="Pfam" id="PF00009">
    <property type="entry name" value="GTP_EFTU"/>
    <property type="match status" value="1"/>
</dbReference>
<dbReference type="GO" id="GO:0000027">
    <property type="term" value="P:ribosomal large subunit assembly"/>
    <property type="evidence" value="ECO:0007669"/>
    <property type="project" value="UniProtKB-UniRule"/>
</dbReference>
<dbReference type="GO" id="GO:0005829">
    <property type="term" value="C:cytosol"/>
    <property type="evidence" value="ECO:0007669"/>
    <property type="project" value="TreeGrafter"/>
</dbReference>
<dbReference type="InterPro" id="IPR042116">
    <property type="entry name" value="TypA/BipA_C"/>
</dbReference>
<accession>A0A917M5I8</accession>
<dbReference type="Pfam" id="PF00679">
    <property type="entry name" value="EFG_C"/>
    <property type="match status" value="1"/>
</dbReference>
<dbReference type="InterPro" id="IPR047043">
    <property type="entry name" value="BipA_III"/>
</dbReference>
<dbReference type="FunFam" id="2.40.50.250:FF:000001">
    <property type="entry name" value="GTP-binding protein TypA"/>
    <property type="match status" value="1"/>
</dbReference>
<dbReference type="Gene3D" id="2.40.30.10">
    <property type="entry name" value="Translation factors"/>
    <property type="match status" value="1"/>
</dbReference>
<keyword evidence="6" id="KW-1185">Reference proteome</keyword>
<dbReference type="Proteomes" id="UP000660862">
    <property type="component" value="Unassembled WGS sequence"/>
</dbReference>
<dbReference type="FunFam" id="3.30.70.240:FF:000002">
    <property type="entry name" value="GTP-binding protein TypA"/>
    <property type="match status" value="1"/>
</dbReference>
<dbReference type="SUPFAM" id="SSF54980">
    <property type="entry name" value="EF-G C-terminal domain-like"/>
    <property type="match status" value="2"/>
</dbReference>
<dbReference type="InterPro" id="IPR031157">
    <property type="entry name" value="G_TR_CS"/>
</dbReference>
<dbReference type="HAMAP" id="MF_00849">
    <property type="entry name" value="BipA"/>
    <property type="match status" value="1"/>
</dbReference>
<dbReference type="CDD" id="cd01891">
    <property type="entry name" value="TypA_BipA"/>
    <property type="match status" value="1"/>
</dbReference>
<dbReference type="CDD" id="cd03710">
    <property type="entry name" value="BipA_TypA_C"/>
    <property type="match status" value="1"/>
</dbReference>
<dbReference type="PANTHER" id="PTHR42908:SF8">
    <property type="entry name" value="TR-TYPE G DOMAIN-CONTAINING PROTEIN"/>
    <property type="match status" value="1"/>
</dbReference>
<comment type="similarity">
    <text evidence="3">Belongs to the TRAFAC class translation factor GTPase superfamily. Classic translation factor GTPase family. BipA subfamily.</text>
</comment>
<dbReference type="AlphaFoldDB" id="A0A917M5I8"/>
<dbReference type="NCBIfam" id="TIGR00231">
    <property type="entry name" value="small_GTP"/>
    <property type="match status" value="1"/>
</dbReference>
<dbReference type="Gene3D" id="2.40.50.250">
    <property type="entry name" value="bipa protein"/>
    <property type="match status" value="1"/>
</dbReference>
<feature type="binding site" evidence="3">
    <location>
        <begin position="31"/>
        <end position="36"/>
    </location>
    <ligand>
        <name>GTP</name>
        <dbReference type="ChEBI" id="CHEBI:37565"/>
    </ligand>
</feature>
<dbReference type="InterPro" id="IPR006298">
    <property type="entry name" value="BipA"/>
</dbReference>
<dbReference type="GO" id="GO:1990904">
    <property type="term" value="C:ribonucleoprotein complex"/>
    <property type="evidence" value="ECO:0007669"/>
    <property type="project" value="TreeGrafter"/>
</dbReference>
<dbReference type="FunFam" id="2.40.30.10:FF:000016">
    <property type="entry name" value="GTP-binding protein TypA"/>
    <property type="match status" value="1"/>
</dbReference>
<dbReference type="Gene3D" id="3.40.50.300">
    <property type="entry name" value="P-loop containing nucleotide triphosphate hydrolases"/>
    <property type="match status" value="1"/>
</dbReference>
<dbReference type="Gene3D" id="3.30.70.240">
    <property type="match status" value="1"/>
</dbReference>
<dbReference type="Pfam" id="PF21018">
    <property type="entry name" value="BipA_C"/>
    <property type="match status" value="1"/>
</dbReference>
<evidence type="ECO:0000313" key="6">
    <source>
        <dbReference type="Proteomes" id="UP000660862"/>
    </source>
</evidence>
<dbReference type="SUPFAM" id="SSF52540">
    <property type="entry name" value="P-loop containing nucleoside triphosphate hydrolases"/>
    <property type="match status" value="1"/>
</dbReference>
<evidence type="ECO:0000313" key="5">
    <source>
        <dbReference type="EMBL" id="GGG78502.1"/>
    </source>
</evidence>
<keyword evidence="3" id="KW-0690">Ribosome biogenesis</keyword>
<dbReference type="InterPro" id="IPR035651">
    <property type="entry name" value="BipA_V"/>
</dbReference>
<keyword evidence="3" id="KW-0547">Nucleotide-binding</keyword>
<comment type="function">
    <text evidence="3">A 50S ribosomal subunit assembly protein with GTPase activity, required for 50S subunit assembly at low temperatures, may also play a role in translation. Binds GTP and analogs. Binds the 70S ribosome between the 30S and 50S subunits, in a similar position as ribosome-bound EF-G; it contacts a number of ribosomal proteins, both rRNAs and the A-site tRNA.</text>
</comment>
<dbReference type="InterPro" id="IPR047041">
    <property type="entry name" value="BipA_GTP-bd_dom"/>
</dbReference>
<dbReference type="CDD" id="cd03691">
    <property type="entry name" value="BipA_TypA_II"/>
    <property type="match status" value="1"/>
</dbReference>
<dbReference type="GO" id="GO:0010467">
    <property type="term" value="P:gene expression"/>
    <property type="evidence" value="ECO:0007669"/>
    <property type="project" value="UniProtKB-ARBA"/>
</dbReference>
<dbReference type="InterPro" id="IPR004161">
    <property type="entry name" value="EFTu-like_2"/>
</dbReference>
<keyword evidence="3" id="KW-0694">RNA-binding</keyword>
<evidence type="ECO:0000256" key="1">
    <source>
        <dbReference type="ARBA" id="ARBA00023134"/>
    </source>
</evidence>
<comment type="subcellular location">
    <subcellularLocation>
        <location evidence="3">Cytoplasm</location>
    </subcellularLocation>
    <text evidence="3">Binds to ribosomes.</text>
</comment>
<dbReference type="InterPro" id="IPR005225">
    <property type="entry name" value="Small_GTP-bd"/>
</dbReference>
<dbReference type="Pfam" id="PF03144">
    <property type="entry name" value="GTP_EFTU_D2"/>
    <property type="match status" value="1"/>
</dbReference>
<sequence>MDFPYLCTLNFNKYPYGMQKIRNIAIIAHVDHGKTTLVDKILHFTNLFRENEQAGELILDNNDLERERGITIVSKNVSVRYKDVKINIIDTPGHADFGGEVERVLKMADGVILLVDAFEGPMPQTRFVTQKALALGLKPIVVVNKVDKENCRPDEVYEAVFELFFNLDATEEQLDFPVLYGSSKQGWMGTDWKQPAEDFTPLLEAILEHIPPAPYAEGTLQMQVTSLDYSSFVGRIAIGRVARGVIKENQPVSLVKRDGKIVKSRVKELHTFEGLGRVKVQELKAGDICAVVGIEGFDIGDTLADFENPEQLEVIHIDEPTMNMLFTINNSPFFGKEGKFVTSRHLQERLYKEMEKNLALKVVQTDSPDSYLVYGRGILHLSVLIETMRREGYELQVGQPQVIVKEIDGVKCEPIEVLVVDVPAEVSGKVIELVTQRKGELLIMETKGDMQHLEFDIPARGIIGLRNNVLTATSGEAVIAHRFKAYEPWKGTIPGRMAGVLISMEKGQTTAYSIDKLQDRGRFFVDPGVDIYEGQIVGEHIRDNDLVINLVKGKQLTNMRASGSDDNVRIAPAIKFSLEESMEYIQADEYIEVTPKSIRLRKIYLTENERKINAKKFQ</sequence>
<dbReference type="InterPro" id="IPR035647">
    <property type="entry name" value="EFG_III/V"/>
</dbReference>
<keyword evidence="3" id="KW-0378">Hydrolase</keyword>
<organism evidence="5 6">
    <name type="scientific">Parapedobacter pyrenivorans</name>
    <dbReference type="NCBI Taxonomy" id="1305674"/>
    <lineage>
        <taxon>Bacteria</taxon>
        <taxon>Pseudomonadati</taxon>
        <taxon>Bacteroidota</taxon>
        <taxon>Sphingobacteriia</taxon>
        <taxon>Sphingobacteriales</taxon>
        <taxon>Sphingobacteriaceae</taxon>
        <taxon>Parapedobacter</taxon>
    </lineage>
</organism>
<name>A0A917M5I8_9SPHI</name>
<dbReference type="InterPro" id="IPR048876">
    <property type="entry name" value="BipA_C"/>
</dbReference>
<dbReference type="GO" id="GO:0000049">
    <property type="term" value="F:tRNA binding"/>
    <property type="evidence" value="ECO:0007669"/>
    <property type="project" value="UniProtKB-KW"/>
</dbReference>
<dbReference type="NCBIfam" id="TIGR01394">
    <property type="entry name" value="TypA_BipA"/>
    <property type="match status" value="1"/>
</dbReference>
<dbReference type="Gene3D" id="3.30.70.870">
    <property type="entry name" value="Elongation Factor G (Translational Gtpase), domain 3"/>
    <property type="match status" value="1"/>
</dbReference>
<dbReference type="SMART" id="SM00838">
    <property type="entry name" value="EFG_C"/>
    <property type="match status" value="1"/>
</dbReference>
<dbReference type="CDD" id="cd16263">
    <property type="entry name" value="BipA_III"/>
    <property type="match status" value="1"/>
</dbReference>
<keyword evidence="3" id="KW-0820">tRNA-binding</keyword>
<evidence type="ECO:0000259" key="4">
    <source>
        <dbReference type="PROSITE" id="PS51722"/>
    </source>
</evidence>
<dbReference type="FunFam" id="3.30.70.870:FF:000003">
    <property type="entry name" value="GTP-binding protein TypA"/>
    <property type="match status" value="1"/>
</dbReference>
<evidence type="ECO:0000256" key="2">
    <source>
        <dbReference type="ARBA" id="ARBA00048548"/>
    </source>
</evidence>
<dbReference type="GO" id="GO:0009409">
    <property type="term" value="P:response to cold"/>
    <property type="evidence" value="ECO:0007669"/>
    <property type="project" value="UniProtKB-ARBA"/>
</dbReference>
<dbReference type="SUPFAM" id="SSF50447">
    <property type="entry name" value="Translation proteins"/>
    <property type="match status" value="1"/>
</dbReference>
<feature type="domain" description="Tr-type G" evidence="4">
    <location>
        <begin position="19"/>
        <end position="215"/>
    </location>
</feature>
<dbReference type="PROSITE" id="PS00301">
    <property type="entry name" value="G_TR_1"/>
    <property type="match status" value="1"/>
</dbReference>
<reference evidence="5" key="2">
    <citation type="submission" date="2020-09" db="EMBL/GenBank/DDBJ databases">
        <authorList>
            <person name="Sun Q."/>
            <person name="Zhou Y."/>
        </authorList>
    </citation>
    <scope>NUCLEOTIDE SEQUENCE</scope>
    <source>
        <strain evidence="5">CGMCC 1.12195</strain>
    </source>
</reference>
<dbReference type="EC" id="3.6.5.-" evidence="3"/>
<dbReference type="EMBL" id="BMER01000001">
    <property type="protein sequence ID" value="GGG78502.1"/>
    <property type="molecule type" value="Genomic_DNA"/>
</dbReference>